<dbReference type="EMBL" id="DXBC01000026">
    <property type="protein sequence ID" value="HIZ78465.1"/>
    <property type="molecule type" value="Genomic_DNA"/>
</dbReference>
<evidence type="ECO:0000256" key="1">
    <source>
        <dbReference type="SAM" id="SignalP"/>
    </source>
</evidence>
<feature type="chain" id="PRO_5038469478" evidence="1">
    <location>
        <begin position="27"/>
        <end position="613"/>
    </location>
</feature>
<sequence>MNHIHSRGRRFRNASAAILLSAALLASGCRGVPDITETSAPADQDYEVYTEASVQAQNAFDQFTEELFREEISADAISLHYSLADPSAYGIDKADSAFGEASLESMQADMADTRALQEELRQFDRSLLTDEQQLTWSVLDSYLETALMGDGLELYSRPLAPTIGVQAQLPILLAEYPFYSREDVEDYLWMLSQIDVYYGKLEEFEREKSAAGLYYSDTTVNHLIQSCESYLIPPQENFLTETFEEKLAGLTDVSEDEKEEWRQQHTALIAEHFVPAYQSLIETLNELKGTGTNDAGMCGYPQGKEYYEYLVYAATGTSYGSVDELTDAVTNQIEEDAMTVAEQLTPELYAEMLTCSFRETEPTQILEALQDQITDDFPELPACSYTVKSVPEALELSLSPAFYLTPPMDRYQDNVIYINGNEQYASTPLYTTLAHEGYPGHLYQTVYFSSVCDEPVRHLLSFPAYTEGWATYVEFQSYFFDNGLSPELQSLLMHNQAVTLGIHALLDLNINYYGWTKDQTAAFLEETYGITDRETSDRMFEAMVDNPSNYLEYYVGWLEIQEMREHAEETLGTNFDARAFHTFLLDMGPAPFSLIRSYFQSWLVTAPLARNAA</sequence>
<feature type="signal peptide" evidence="1">
    <location>
        <begin position="1"/>
        <end position="26"/>
    </location>
</feature>
<organism evidence="2 3">
    <name type="scientific">Candidatus Lachnoclostridium stercorigallinarum</name>
    <dbReference type="NCBI Taxonomy" id="2838634"/>
    <lineage>
        <taxon>Bacteria</taxon>
        <taxon>Bacillati</taxon>
        <taxon>Bacillota</taxon>
        <taxon>Clostridia</taxon>
        <taxon>Lachnospirales</taxon>
        <taxon>Lachnospiraceae</taxon>
    </lineage>
</organism>
<dbReference type="PANTHER" id="PTHR33361:SF2">
    <property type="entry name" value="DUF885 DOMAIN-CONTAINING PROTEIN"/>
    <property type="match status" value="1"/>
</dbReference>
<dbReference type="PROSITE" id="PS51257">
    <property type="entry name" value="PROKAR_LIPOPROTEIN"/>
    <property type="match status" value="1"/>
</dbReference>
<keyword evidence="1" id="KW-0732">Signal</keyword>
<name>A0A9D2GG21_9FIRM</name>
<dbReference type="Proteomes" id="UP000824101">
    <property type="component" value="Unassembled WGS sequence"/>
</dbReference>
<reference evidence="2" key="2">
    <citation type="submission" date="2021-04" db="EMBL/GenBank/DDBJ databases">
        <authorList>
            <person name="Gilroy R."/>
        </authorList>
    </citation>
    <scope>NUCLEOTIDE SEQUENCE</scope>
    <source>
        <strain evidence="2">ChiBcec1-1093</strain>
    </source>
</reference>
<gene>
    <name evidence="2" type="ORF">IAA17_01545</name>
</gene>
<reference evidence="2" key="1">
    <citation type="journal article" date="2021" name="PeerJ">
        <title>Extensive microbial diversity within the chicken gut microbiome revealed by metagenomics and culture.</title>
        <authorList>
            <person name="Gilroy R."/>
            <person name="Ravi A."/>
            <person name="Getino M."/>
            <person name="Pursley I."/>
            <person name="Horton D.L."/>
            <person name="Alikhan N.F."/>
            <person name="Baker D."/>
            <person name="Gharbi K."/>
            <person name="Hall N."/>
            <person name="Watson M."/>
            <person name="Adriaenssens E.M."/>
            <person name="Foster-Nyarko E."/>
            <person name="Jarju S."/>
            <person name="Secka A."/>
            <person name="Antonio M."/>
            <person name="Oren A."/>
            <person name="Chaudhuri R.R."/>
            <person name="La Ragione R."/>
            <person name="Hildebrand F."/>
            <person name="Pallen M.J."/>
        </authorList>
    </citation>
    <scope>NUCLEOTIDE SEQUENCE</scope>
    <source>
        <strain evidence="2">ChiBcec1-1093</strain>
    </source>
</reference>
<dbReference type="InterPro" id="IPR010281">
    <property type="entry name" value="DUF885"/>
</dbReference>
<comment type="caution">
    <text evidence="2">The sequence shown here is derived from an EMBL/GenBank/DDBJ whole genome shotgun (WGS) entry which is preliminary data.</text>
</comment>
<evidence type="ECO:0000313" key="2">
    <source>
        <dbReference type="EMBL" id="HIZ78465.1"/>
    </source>
</evidence>
<dbReference type="PANTHER" id="PTHR33361">
    <property type="entry name" value="GLR0591 PROTEIN"/>
    <property type="match status" value="1"/>
</dbReference>
<accession>A0A9D2GG21</accession>
<evidence type="ECO:0000313" key="3">
    <source>
        <dbReference type="Proteomes" id="UP000824101"/>
    </source>
</evidence>
<dbReference type="AlphaFoldDB" id="A0A9D2GG21"/>
<dbReference type="Pfam" id="PF05960">
    <property type="entry name" value="DUF885"/>
    <property type="match status" value="1"/>
</dbReference>
<protein>
    <submittedName>
        <fullName evidence="2">DUF885 domain-containing protein</fullName>
    </submittedName>
</protein>
<proteinExistence type="predicted"/>